<reference evidence="4 5" key="2">
    <citation type="journal article" date="2013" name="PLoS Genet.">
        <title>Comparative genome structure, secondary metabolite, and effector coding capacity across Cochliobolus pathogens.</title>
        <authorList>
            <person name="Condon B.J."/>
            <person name="Leng Y."/>
            <person name="Wu D."/>
            <person name="Bushley K.E."/>
            <person name="Ohm R.A."/>
            <person name="Otillar R."/>
            <person name="Martin J."/>
            <person name="Schackwitz W."/>
            <person name="Grimwood J."/>
            <person name="MohdZainudin N."/>
            <person name="Xue C."/>
            <person name="Wang R."/>
            <person name="Manning V.A."/>
            <person name="Dhillon B."/>
            <person name="Tu Z.J."/>
            <person name="Steffenson B.J."/>
            <person name="Salamov A."/>
            <person name="Sun H."/>
            <person name="Lowry S."/>
            <person name="LaButti K."/>
            <person name="Han J."/>
            <person name="Copeland A."/>
            <person name="Lindquist E."/>
            <person name="Barry K."/>
            <person name="Schmutz J."/>
            <person name="Baker S.E."/>
            <person name="Ciuffetti L.M."/>
            <person name="Grigoriev I.V."/>
            <person name="Zhong S."/>
            <person name="Turgeon B.G."/>
        </authorList>
    </citation>
    <scope>NUCLEOTIDE SEQUENCE [LARGE SCALE GENOMIC DNA]</scope>
    <source>
        <strain evidence="5">28A</strain>
    </source>
</reference>
<feature type="domain" description="Xylanolytic transcriptional activator regulatory" evidence="3">
    <location>
        <begin position="335"/>
        <end position="408"/>
    </location>
</feature>
<dbReference type="PANTHER" id="PTHR47654:SF5">
    <property type="entry name" value="TRANSCRIPTION FACTOR DOMAIN-CONTAINING PROTEIN"/>
    <property type="match status" value="1"/>
</dbReference>
<dbReference type="eggNOG" id="ENOG502RZ6G">
    <property type="taxonomic scope" value="Eukaryota"/>
</dbReference>
<accession>R0KKK2</accession>
<dbReference type="GO" id="GO:0008270">
    <property type="term" value="F:zinc ion binding"/>
    <property type="evidence" value="ECO:0007669"/>
    <property type="project" value="InterPro"/>
</dbReference>
<dbReference type="InterPro" id="IPR007219">
    <property type="entry name" value="XnlR_reg_dom"/>
</dbReference>
<evidence type="ECO:0000256" key="2">
    <source>
        <dbReference type="SAM" id="MobiDB-lite"/>
    </source>
</evidence>
<evidence type="ECO:0000313" key="4">
    <source>
        <dbReference type="EMBL" id="EOA89629.1"/>
    </source>
</evidence>
<dbReference type="AlphaFoldDB" id="R0KKK2"/>
<dbReference type="GeneID" id="19397911"/>
<evidence type="ECO:0000256" key="1">
    <source>
        <dbReference type="ARBA" id="ARBA00023242"/>
    </source>
</evidence>
<evidence type="ECO:0000259" key="3">
    <source>
        <dbReference type="SMART" id="SM00906"/>
    </source>
</evidence>
<feature type="region of interest" description="Disordered" evidence="2">
    <location>
        <begin position="56"/>
        <end position="105"/>
    </location>
</feature>
<dbReference type="HOGENOM" id="CLU_011910_1_0_1"/>
<reference evidence="4 5" key="1">
    <citation type="journal article" date="2012" name="PLoS Pathog.">
        <title>Diverse lifestyles and strategies of plant pathogenesis encoded in the genomes of eighteen Dothideomycetes fungi.</title>
        <authorList>
            <person name="Ohm R.A."/>
            <person name="Feau N."/>
            <person name="Henrissat B."/>
            <person name="Schoch C.L."/>
            <person name="Horwitz B.A."/>
            <person name="Barry K.W."/>
            <person name="Condon B.J."/>
            <person name="Copeland A.C."/>
            <person name="Dhillon B."/>
            <person name="Glaser F."/>
            <person name="Hesse C.N."/>
            <person name="Kosti I."/>
            <person name="LaButti K."/>
            <person name="Lindquist E.A."/>
            <person name="Lucas S."/>
            <person name="Salamov A.A."/>
            <person name="Bradshaw R.E."/>
            <person name="Ciuffetti L."/>
            <person name="Hamelin R.C."/>
            <person name="Kema G.H.J."/>
            <person name="Lawrence C."/>
            <person name="Scott J.A."/>
            <person name="Spatafora J.W."/>
            <person name="Turgeon B.G."/>
            <person name="de Wit P.J.G.M."/>
            <person name="Zhong S."/>
            <person name="Goodwin S.B."/>
            <person name="Grigoriev I.V."/>
        </authorList>
    </citation>
    <scope>NUCLEOTIDE SEQUENCE [LARGE SCALE GENOMIC DNA]</scope>
    <source>
        <strain evidence="5">28A</strain>
    </source>
</reference>
<dbReference type="GO" id="GO:0003677">
    <property type="term" value="F:DNA binding"/>
    <property type="evidence" value="ECO:0007669"/>
    <property type="project" value="InterPro"/>
</dbReference>
<keyword evidence="1" id="KW-0539">Nucleus</keyword>
<gene>
    <name evidence="4" type="ORF">SETTUDRAFT_159227</name>
</gene>
<protein>
    <recommendedName>
        <fullName evidence="3">Xylanolytic transcriptional activator regulatory domain-containing protein</fullName>
    </recommendedName>
</protein>
<evidence type="ECO:0000313" key="5">
    <source>
        <dbReference type="Proteomes" id="UP000016935"/>
    </source>
</evidence>
<dbReference type="GO" id="GO:0006351">
    <property type="term" value="P:DNA-templated transcription"/>
    <property type="evidence" value="ECO:0007669"/>
    <property type="project" value="InterPro"/>
</dbReference>
<dbReference type="CDD" id="cd12148">
    <property type="entry name" value="fungal_TF_MHR"/>
    <property type="match status" value="1"/>
</dbReference>
<proteinExistence type="predicted"/>
<dbReference type="SMART" id="SM00906">
    <property type="entry name" value="Fungal_trans"/>
    <property type="match status" value="1"/>
</dbReference>
<dbReference type="Pfam" id="PF04082">
    <property type="entry name" value="Fungal_trans"/>
    <property type="match status" value="1"/>
</dbReference>
<name>R0KKK2_EXST2</name>
<keyword evidence="5" id="KW-1185">Reference proteome</keyword>
<dbReference type="InterPro" id="IPR053230">
    <property type="entry name" value="Trans_reg_galc"/>
</dbReference>
<organism evidence="4 5">
    <name type="scientific">Exserohilum turcicum (strain 28A)</name>
    <name type="common">Northern leaf blight fungus</name>
    <name type="synonym">Setosphaeria turcica</name>
    <dbReference type="NCBI Taxonomy" id="671987"/>
    <lineage>
        <taxon>Eukaryota</taxon>
        <taxon>Fungi</taxon>
        <taxon>Dikarya</taxon>
        <taxon>Ascomycota</taxon>
        <taxon>Pezizomycotina</taxon>
        <taxon>Dothideomycetes</taxon>
        <taxon>Pleosporomycetidae</taxon>
        <taxon>Pleosporales</taxon>
        <taxon>Pleosporineae</taxon>
        <taxon>Pleosporaceae</taxon>
        <taxon>Exserohilum</taxon>
    </lineage>
</organism>
<dbReference type="PANTHER" id="PTHR47654">
    <property type="entry name" value="ZN(II)2CYS6 TRANSCRIPTION FACTOR (EUROFUNG)-RELATED"/>
    <property type="match status" value="1"/>
</dbReference>
<dbReference type="Proteomes" id="UP000016935">
    <property type="component" value="Unassembled WGS sequence"/>
</dbReference>
<dbReference type="EMBL" id="KB908504">
    <property type="protein sequence ID" value="EOA89629.1"/>
    <property type="molecule type" value="Genomic_DNA"/>
</dbReference>
<dbReference type="OrthoDB" id="5296287at2759"/>
<sequence length="790" mass="88379">MAQNTQLLALLRDLSAHVDEAGQERIDDFFDSVCIAHMLPKARRADALKLAKGRPSAVHHFHQPASSLGKRSWPGSTTTQGSPRLVDRPGEADVSDSTGSNENADLLDEDLLRSSHSRATGYVGQNSEVQWLRSLKTQLANASLRAPTHNLPYAPPGSGSDAIPQRPYALHGRRSASSLNDLLHVTDSTFYLDSDHLDVDVVVDPYKLPPPDEAKLLFDCYMNTVHTSFPIVPRAFQDDFNEFNNRMRQRQPCDLFQKWRAILNLVFAIGAYFSHLAQTQSQADGRVHLIYMTRAIRLLGLDKAPIFLSAPDLPLIQATGLLSLYYLIIGHASKAWVIVGISLRFALAAGLHLRNEDPNAKQHRKEHLVQTWWSLHAIETLLCASIGRPCVISNDECTVPLPHGFSDEQVGNASQLPVKTAKKANLTSGSISRKSMQGYSDDRDDPWTPSFLVARVKIAVIMQKALTKLYSPRTASSSWECVQKDIASLAAELNAWAAVSLPEELTSLHSTIQHAVPREQLLLAFNYHSTWLLISRPCLCRLERRIRGQSNDSATFNNNTAEACVEAAHAITRLLPDQPDTAFAYHQSPWWCIVHNIMQAIAVFLLEISFGESHMKNGGKEIAKSTKKLIRWLQHLSSTNTVAERAYQVTMDIIKTGAPRIRIDISDILSEEAGDSDRSHPFPDMHTSATDSYPPHMQEAPPMSDLGMGFSGDLNNPLLFGQQAHSHWFLSDPQYLMLDPDLQLPLTFGNPFMTNFDQPDILQDTNFYDPAPYYYYYYYSIRVYLQSVTM</sequence>
<dbReference type="RefSeq" id="XP_008022604.1">
    <property type="nucleotide sequence ID" value="XM_008024413.1"/>
</dbReference>